<protein>
    <submittedName>
        <fullName evidence="1">Uncharacterized protein</fullName>
    </submittedName>
</protein>
<sequence length="127" mass="14503">MVVSVVALRWILDYARRMTGWIDYLITSDDPADKALLDEFRDRAWAHGQLMQFIAADPANITSETFQRMTEEQELQNALQDRIHARGVELRDAGHVPADESAFKAWRATWVPLASHLPSDDEPMPRA</sequence>
<name>A0A246K5F3_9SPHN</name>
<organism evidence="1 2">
    <name type="scientific">Sphingopyxis witflariensis</name>
    <dbReference type="NCBI Taxonomy" id="173675"/>
    <lineage>
        <taxon>Bacteria</taxon>
        <taxon>Pseudomonadati</taxon>
        <taxon>Pseudomonadota</taxon>
        <taxon>Alphaproteobacteria</taxon>
        <taxon>Sphingomonadales</taxon>
        <taxon>Sphingomonadaceae</taxon>
        <taxon>Sphingopyxis</taxon>
    </lineage>
</organism>
<accession>A0A246K5F3</accession>
<evidence type="ECO:0000313" key="1">
    <source>
        <dbReference type="EMBL" id="OWR01239.1"/>
    </source>
</evidence>
<reference evidence="1 2" key="1">
    <citation type="journal article" date="2002" name="Int. J. Syst. Evol. Microbiol.">
        <title>Sphingopyxis witflariensis sp. nov., isolated from activated sludge.</title>
        <authorList>
            <person name="Kampfer P."/>
            <person name="Witzenberger R."/>
            <person name="Denner E.B."/>
            <person name="Busse H.J."/>
            <person name="Neef A."/>
        </authorList>
    </citation>
    <scope>NUCLEOTIDE SEQUENCE [LARGE SCALE GENOMIC DNA]</scope>
    <source>
        <strain evidence="1 2">DSM 14551</strain>
    </source>
</reference>
<gene>
    <name evidence="1" type="ORF">CDQ91_02165</name>
</gene>
<evidence type="ECO:0000313" key="2">
    <source>
        <dbReference type="Proteomes" id="UP000197097"/>
    </source>
</evidence>
<dbReference type="AlphaFoldDB" id="A0A246K5F3"/>
<keyword evidence="2" id="KW-1185">Reference proteome</keyword>
<proteinExistence type="predicted"/>
<comment type="caution">
    <text evidence="1">The sequence shown here is derived from an EMBL/GenBank/DDBJ whole genome shotgun (WGS) entry which is preliminary data.</text>
</comment>
<dbReference type="EMBL" id="NISJ01000001">
    <property type="protein sequence ID" value="OWR01239.1"/>
    <property type="molecule type" value="Genomic_DNA"/>
</dbReference>
<dbReference type="Proteomes" id="UP000197097">
    <property type="component" value="Unassembled WGS sequence"/>
</dbReference>